<keyword evidence="2" id="KW-0694">RNA-binding</keyword>
<dbReference type="InterPro" id="IPR026502">
    <property type="entry name" value="SLBP1/SLBP2"/>
</dbReference>
<dbReference type="InterPro" id="IPR029344">
    <property type="entry name" value="SLBP_RNA_bind"/>
</dbReference>
<dbReference type="InterPro" id="IPR038294">
    <property type="entry name" value="SLBP_RNA_bind_sf"/>
</dbReference>
<protein>
    <submittedName>
        <fullName evidence="6">Stem-loop binding protein 2</fullName>
    </submittedName>
</protein>
<dbReference type="Pfam" id="PF15247">
    <property type="entry name" value="SLBP_RNA_bind"/>
    <property type="match status" value="1"/>
</dbReference>
<comment type="similarity">
    <text evidence="1">Belongs to the SLBP family.</text>
</comment>
<evidence type="ECO:0000256" key="3">
    <source>
        <dbReference type="SAM" id="MobiDB-lite"/>
    </source>
</evidence>
<evidence type="ECO:0000313" key="6">
    <source>
        <dbReference type="RefSeq" id="XP_031418605.1"/>
    </source>
</evidence>
<dbReference type="OrthoDB" id="265795at2759"/>
<gene>
    <name evidence="6" type="primary">slbp2</name>
</gene>
<dbReference type="AlphaFoldDB" id="A0A6P8F3N7"/>
<evidence type="ECO:0000259" key="4">
    <source>
        <dbReference type="Pfam" id="PF15247"/>
    </source>
</evidence>
<dbReference type="GO" id="GO:0005737">
    <property type="term" value="C:cytoplasm"/>
    <property type="evidence" value="ECO:0007669"/>
    <property type="project" value="TreeGrafter"/>
</dbReference>
<dbReference type="GeneID" id="105906498"/>
<feature type="domain" description="Histone RNA hairpin-binding protein RNA-binding" evidence="4">
    <location>
        <begin position="149"/>
        <end position="217"/>
    </location>
</feature>
<dbReference type="GO" id="GO:0051028">
    <property type="term" value="P:mRNA transport"/>
    <property type="evidence" value="ECO:0007669"/>
    <property type="project" value="TreeGrafter"/>
</dbReference>
<name>A0A6P8F3N7_CLUHA</name>
<reference evidence="6" key="1">
    <citation type="submission" date="2025-08" db="UniProtKB">
        <authorList>
            <consortium name="RefSeq"/>
        </authorList>
    </citation>
    <scope>IDENTIFICATION</scope>
</reference>
<feature type="region of interest" description="Disordered" evidence="3">
    <location>
        <begin position="271"/>
        <end position="292"/>
    </location>
</feature>
<dbReference type="Proteomes" id="UP000515152">
    <property type="component" value="Chromosome 25"/>
</dbReference>
<dbReference type="FunFam" id="1.10.8.1120:FF:000001">
    <property type="entry name" value="Histone RNA hairpin-binding protein-like"/>
    <property type="match status" value="1"/>
</dbReference>
<keyword evidence="5" id="KW-1185">Reference proteome</keyword>
<dbReference type="GO" id="GO:0003729">
    <property type="term" value="F:mRNA binding"/>
    <property type="evidence" value="ECO:0007669"/>
    <property type="project" value="InterPro"/>
</dbReference>
<evidence type="ECO:0000256" key="2">
    <source>
        <dbReference type="ARBA" id="ARBA00022884"/>
    </source>
</evidence>
<evidence type="ECO:0000313" key="5">
    <source>
        <dbReference type="Proteomes" id="UP000515152"/>
    </source>
</evidence>
<proteinExistence type="inferred from homology"/>
<dbReference type="CTD" id="558918"/>
<dbReference type="RefSeq" id="XP_031418605.1">
    <property type="nucleotide sequence ID" value="XM_031562745.2"/>
</dbReference>
<organism evidence="5 6">
    <name type="scientific">Clupea harengus</name>
    <name type="common">Atlantic herring</name>
    <dbReference type="NCBI Taxonomy" id="7950"/>
    <lineage>
        <taxon>Eukaryota</taxon>
        <taxon>Metazoa</taxon>
        <taxon>Chordata</taxon>
        <taxon>Craniata</taxon>
        <taxon>Vertebrata</taxon>
        <taxon>Euteleostomi</taxon>
        <taxon>Actinopterygii</taxon>
        <taxon>Neopterygii</taxon>
        <taxon>Teleostei</taxon>
        <taxon>Clupei</taxon>
        <taxon>Clupeiformes</taxon>
        <taxon>Clupeoidei</taxon>
        <taxon>Clupeidae</taxon>
        <taxon>Clupea</taxon>
    </lineage>
</organism>
<accession>A0A6P8F3N7</accession>
<evidence type="ECO:0000256" key="1">
    <source>
        <dbReference type="ARBA" id="ARBA00006151"/>
    </source>
</evidence>
<dbReference type="KEGG" id="char:105906498"/>
<sequence length="377" mass="41560">MSTFQRSSELRGFPVPLWPGFPEQALSLGAGDPFSLGPGEPLSLGAGAPFSFGAGVSLSMEPWLLPGCSSVYDRLVSDMGASPRPLQMGDNNAAAVSSQKPRRSSILERCILRISSAAVQTDETDMVTRSPSKPFWCSRNVDPSRFETNESVLKRRQKQIQYGKNTQGYQNYLQQVPKHLRVPGLHPSTPNKYHKYSRRSWDAQVRLWRKALHAWDPTLSAQSEAESPPEAEHLWEVRQPLCVCVCVCPPHRQGLLGQVDEERSVAVDRQLDAPPGSNSLLSPQPAGRAAHGQEMCSSAPKEELSVSRERPTQPGLGYSFKSELSAEENVLGCSFKSELSAEENVLGYSFKSELTAEENVLGWLRFLLEAGDHSPRS</sequence>
<dbReference type="Gene3D" id="1.10.8.1120">
    <property type="entry name" value="Histone RNA hairpin-binding protein RNA-binding domain"/>
    <property type="match status" value="1"/>
</dbReference>
<dbReference type="PANTHER" id="PTHR17408:SF11">
    <property type="entry name" value="STEM-LOOP BINDING PROTEIN-LIKE"/>
    <property type="match status" value="1"/>
</dbReference>
<dbReference type="GO" id="GO:0071207">
    <property type="term" value="F:histone pre-mRNA stem-loop binding"/>
    <property type="evidence" value="ECO:0007669"/>
    <property type="project" value="TreeGrafter"/>
</dbReference>
<dbReference type="GO" id="GO:0006398">
    <property type="term" value="P:mRNA 3'-end processing by stem-loop binding and cleavage"/>
    <property type="evidence" value="ECO:0007669"/>
    <property type="project" value="TreeGrafter"/>
</dbReference>
<dbReference type="GO" id="GO:0071204">
    <property type="term" value="C:histone pre-mRNA 3'end processing complex"/>
    <property type="evidence" value="ECO:0007669"/>
    <property type="project" value="TreeGrafter"/>
</dbReference>
<dbReference type="PANTHER" id="PTHR17408">
    <property type="entry name" value="HISTONE RNA HAIRPIN-BINDING PROTEIN"/>
    <property type="match status" value="1"/>
</dbReference>